<evidence type="ECO:0000313" key="3">
    <source>
        <dbReference type="EMBL" id="ROU03120.1"/>
    </source>
</evidence>
<reference evidence="3 4" key="1">
    <citation type="submission" date="2018-10" db="EMBL/GenBank/DDBJ databases">
        <title>Histidinibacterium lentulum gen. nov., sp. nov., a marine bacterium from the culture broth of Picochlorum sp. 122.</title>
        <authorList>
            <person name="Wang G."/>
        </authorList>
    </citation>
    <scope>NUCLEOTIDE SEQUENCE [LARGE SCALE GENOMIC DNA]</scope>
    <source>
        <strain evidence="3 4">B17</strain>
    </source>
</reference>
<keyword evidence="4" id="KW-1185">Reference proteome</keyword>
<dbReference type="InterPro" id="IPR006158">
    <property type="entry name" value="Cobalamin-bd"/>
</dbReference>
<dbReference type="SUPFAM" id="SSF52242">
    <property type="entry name" value="Cobalamin (vitamin B12)-binding domain"/>
    <property type="match status" value="1"/>
</dbReference>
<dbReference type="OrthoDB" id="5498228at2"/>
<organism evidence="3 4">
    <name type="scientific">Histidinibacterium lentulum</name>
    <dbReference type="NCBI Taxonomy" id="2480588"/>
    <lineage>
        <taxon>Bacteria</taxon>
        <taxon>Pseudomonadati</taxon>
        <taxon>Pseudomonadota</taxon>
        <taxon>Alphaproteobacteria</taxon>
        <taxon>Rhodobacterales</taxon>
        <taxon>Paracoccaceae</taxon>
        <taxon>Histidinibacterium</taxon>
    </lineage>
</organism>
<feature type="region of interest" description="Disordered" evidence="1">
    <location>
        <begin position="1"/>
        <end position="25"/>
    </location>
</feature>
<dbReference type="PROSITE" id="PS51332">
    <property type="entry name" value="B12_BINDING"/>
    <property type="match status" value="1"/>
</dbReference>
<dbReference type="EMBL" id="RDRB01000003">
    <property type="protein sequence ID" value="ROU03120.1"/>
    <property type="molecule type" value="Genomic_DNA"/>
</dbReference>
<evidence type="ECO:0000256" key="1">
    <source>
        <dbReference type="SAM" id="MobiDB-lite"/>
    </source>
</evidence>
<evidence type="ECO:0000259" key="2">
    <source>
        <dbReference type="PROSITE" id="PS51332"/>
    </source>
</evidence>
<feature type="domain" description="B12-binding" evidence="2">
    <location>
        <begin position="138"/>
        <end position="271"/>
    </location>
</feature>
<dbReference type="InterPro" id="IPR036724">
    <property type="entry name" value="Cobalamin-bd_sf"/>
</dbReference>
<dbReference type="Proteomes" id="UP000268016">
    <property type="component" value="Unassembled WGS sequence"/>
</dbReference>
<dbReference type="GO" id="GO:0031419">
    <property type="term" value="F:cobalamin binding"/>
    <property type="evidence" value="ECO:0007669"/>
    <property type="project" value="InterPro"/>
</dbReference>
<name>A0A3N2R6L3_9RHOB</name>
<dbReference type="AlphaFoldDB" id="A0A3N2R6L3"/>
<evidence type="ECO:0000313" key="4">
    <source>
        <dbReference type="Proteomes" id="UP000268016"/>
    </source>
</evidence>
<gene>
    <name evidence="3" type="ORF">EAT49_07465</name>
</gene>
<sequence length="271" mass="29270">MAQSLGSQAIRHGPDPVPHGPDTQPAIETIWTASGADRRRCDPAPEADGAALDRLEAGLLSPESDGAREALDDLAAWGIPAEEVADLHVPAMARRLGLRWHRDELSFAQVTIGMSRLQRLVRDIVAEFDTDRCVGREVGSLLLVVPEQEQHTLGAILLCGQLRRRGLSVRLWLGFRPGDAADALTSGSYDGVFISASRSYGLENLQEVIKSVRDAALSTLPVCIGGSFTEPLRLPRDVEAAVHMTEDIDEALEICGIHTRVAPPAPRALRS</sequence>
<comment type="caution">
    <text evidence="3">The sequence shown here is derived from an EMBL/GenBank/DDBJ whole genome shotgun (WGS) entry which is preliminary data.</text>
</comment>
<protein>
    <recommendedName>
        <fullName evidence="2">B12-binding domain-containing protein</fullName>
    </recommendedName>
</protein>
<dbReference type="Gene3D" id="3.40.50.280">
    <property type="entry name" value="Cobalamin-binding domain"/>
    <property type="match status" value="1"/>
</dbReference>
<proteinExistence type="predicted"/>
<dbReference type="RefSeq" id="WP_123641669.1">
    <property type="nucleotide sequence ID" value="NZ_ML119083.1"/>
</dbReference>
<accession>A0A3N2R6L3</accession>
<dbReference type="GO" id="GO:0046872">
    <property type="term" value="F:metal ion binding"/>
    <property type="evidence" value="ECO:0007669"/>
    <property type="project" value="InterPro"/>
</dbReference>